<reference evidence="1 2" key="1">
    <citation type="journal article" date="2017" name="Genome Biol. Evol.">
        <title>Phytophthora megakarya and P. palmivora, closely related causal agents of cacao black pod rot, underwent increases in genome sizes and gene numbers by different mechanisms.</title>
        <authorList>
            <person name="Ali S.S."/>
            <person name="Shao J."/>
            <person name="Lary D.J."/>
            <person name="Kronmiller B."/>
            <person name="Shen D."/>
            <person name="Strem M.D."/>
            <person name="Amoako-Attah I."/>
            <person name="Akrofi A.Y."/>
            <person name="Begoude B.A."/>
            <person name="Ten Hoopen G.M."/>
            <person name="Coulibaly K."/>
            <person name="Kebe B.I."/>
            <person name="Melnick R.L."/>
            <person name="Guiltinan M.J."/>
            <person name="Tyler B.M."/>
            <person name="Meinhardt L.W."/>
            <person name="Bailey B.A."/>
        </authorList>
    </citation>
    <scope>NUCLEOTIDE SEQUENCE [LARGE SCALE GENOMIC DNA]</scope>
    <source>
        <strain evidence="2">sbr112.9</strain>
    </source>
</reference>
<sequence>MAKRRALGFGCLHAADETMSVLASKGVAASADPVGQPAKRVTRLKDYADVWTTEMLKLKWWKLILDARVRESLAALPFNCQTLVMKGVQSAAKLRGLRMRETFTQILKLASVVQAVCQSFLIICKCNSGVLAPLTRYIISTLAEGGERGGSGITLPDFLLQVADSPLLVTVSALQVSVITCKRLVGFQAFH</sequence>
<proteinExistence type="predicted"/>
<dbReference type="AlphaFoldDB" id="A0A2P4Y8F7"/>
<evidence type="ECO:0000313" key="1">
    <source>
        <dbReference type="EMBL" id="POM74092.1"/>
    </source>
</evidence>
<accession>A0A2P4Y8F7</accession>
<protein>
    <submittedName>
        <fullName evidence="1">Uncharacterized protein</fullName>
    </submittedName>
</protein>
<keyword evidence="2" id="KW-1185">Reference proteome</keyword>
<dbReference type="Proteomes" id="UP000237271">
    <property type="component" value="Unassembled WGS sequence"/>
</dbReference>
<organism evidence="1 2">
    <name type="scientific">Phytophthora palmivora</name>
    <dbReference type="NCBI Taxonomy" id="4796"/>
    <lineage>
        <taxon>Eukaryota</taxon>
        <taxon>Sar</taxon>
        <taxon>Stramenopiles</taxon>
        <taxon>Oomycota</taxon>
        <taxon>Peronosporomycetes</taxon>
        <taxon>Peronosporales</taxon>
        <taxon>Peronosporaceae</taxon>
        <taxon>Phytophthora</taxon>
    </lineage>
</organism>
<dbReference type="EMBL" id="NCKW01004934">
    <property type="protein sequence ID" value="POM74092.1"/>
    <property type="molecule type" value="Genomic_DNA"/>
</dbReference>
<name>A0A2P4Y8F7_9STRA</name>
<gene>
    <name evidence="1" type="ORF">PHPALM_8999</name>
</gene>
<evidence type="ECO:0000313" key="2">
    <source>
        <dbReference type="Proteomes" id="UP000237271"/>
    </source>
</evidence>
<comment type="caution">
    <text evidence="1">The sequence shown here is derived from an EMBL/GenBank/DDBJ whole genome shotgun (WGS) entry which is preliminary data.</text>
</comment>